<reference evidence="6 7" key="1">
    <citation type="submission" date="2019-12" db="EMBL/GenBank/DDBJ databases">
        <title>Comparative genomics gives insights into the taxonomy of the Azoarcus-Aromatoleum group and reveals separate origins of nif in the plant-associated Azoarcus and non-plant-associated Aromatoleum sub-groups.</title>
        <authorList>
            <person name="Lafos M."/>
            <person name="Maluk M."/>
            <person name="Batista M."/>
            <person name="Junghare M."/>
            <person name="Carmona M."/>
            <person name="Faoro H."/>
            <person name="Cruz L.M."/>
            <person name="Battistoni F."/>
            <person name="De Souza E."/>
            <person name="Pedrosa F."/>
            <person name="Chen W.-M."/>
            <person name="Poole P.S."/>
            <person name="Dixon R.A."/>
            <person name="James E.K."/>
        </authorList>
    </citation>
    <scope>NUCLEOTIDE SEQUENCE [LARGE SCALE GENOMIC DNA]</scope>
    <source>
        <strain evidence="6 7">22Lin</strain>
    </source>
</reference>
<evidence type="ECO:0000256" key="4">
    <source>
        <dbReference type="SAM" id="MobiDB-lite"/>
    </source>
</evidence>
<dbReference type="CDD" id="cd01335">
    <property type="entry name" value="Radical_SAM"/>
    <property type="match status" value="1"/>
</dbReference>
<evidence type="ECO:0000313" key="6">
    <source>
        <dbReference type="EMBL" id="NMG75436.1"/>
    </source>
</evidence>
<dbReference type="EMBL" id="WTVQ01000017">
    <property type="protein sequence ID" value="NMG75436.1"/>
    <property type="molecule type" value="Genomic_DNA"/>
</dbReference>
<evidence type="ECO:0000256" key="1">
    <source>
        <dbReference type="ARBA" id="ARBA00022723"/>
    </source>
</evidence>
<dbReference type="SMART" id="SM00729">
    <property type="entry name" value="Elp3"/>
    <property type="match status" value="1"/>
</dbReference>
<dbReference type="Pfam" id="PF04055">
    <property type="entry name" value="Radical_SAM"/>
    <property type="match status" value="1"/>
</dbReference>
<evidence type="ECO:0000256" key="2">
    <source>
        <dbReference type="ARBA" id="ARBA00023004"/>
    </source>
</evidence>
<keyword evidence="7" id="KW-1185">Reference proteome</keyword>
<keyword evidence="2" id="KW-0408">Iron</keyword>
<accession>A0ABX1QDD6</accession>
<dbReference type="PROSITE" id="PS51918">
    <property type="entry name" value="RADICAL_SAM"/>
    <property type="match status" value="1"/>
</dbReference>
<sequence>MEHSGADVDNGNSGGGFRGRGAGSNTASRFLAWERVPDVDPGDEAVTGAARVPTTLFDDRAKTVISWNASPDIPFDRSVNPAKGCEHGCVYCYARPTHAYLGLSPGLDFETKIFVKRDAASLLRQELMRPGYRPGVLALGANTDPYQPVERELGITRAILEVLDAFGHPVSVTTKGALVERDIDILARMAGRGLAQVNISLATLEPELARRMEPRAAAPHRRVETLRRLAAAGIPTAVLVAPVIPALTDHDIEHVLETAAAAGASQAYYVLLRLPLEVRDLFVDWLERHYPDRAKHVMSLVQQARGGRDNDPRFGSRMRGTGDYADLIRQRFRLACRRNGLNARTLELRTDLFGRPDSATPQLALF</sequence>
<dbReference type="Proteomes" id="UP000648984">
    <property type="component" value="Unassembled WGS sequence"/>
</dbReference>
<feature type="region of interest" description="Disordered" evidence="4">
    <location>
        <begin position="1"/>
        <end position="22"/>
    </location>
</feature>
<dbReference type="PANTHER" id="PTHR43432:SF3">
    <property type="entry name" value="SLR0285 PROTEIN"/>
    <property type="match status" value="1"/>
</dbReference>
<evidence type="ECO:0000256" key="3">
    <source>
        <dbReference type="ARBA" id="ARBA00023014"/>
    </source>
</evidence>
<gene>
    <name evidence="6" type="ORF">GPA25_11775</name>
</gene>
<dbReference type="SUPFAM" id="SSF102114">
    <property type="entry name" value="Radical SAM enzymes"/>
    <property type="match status" value="1"/>
</dbReference>
<dbReference type="InterPro" id="IPR007197">
    <property type="entry name" value="rSAM"/>
</dbReference>
<feature type="domain" description="Radical SAM core" evidence="5">
    <location>
        <begin position="71"/>
        <end position="308"/>
    </location>
</feature>
<evidence type="ECO:0000313" key="7">
    <source>
        <dbReference type="Proteomes" id="UP000648984"/>
    </source>
</evidence>
<keyword evidence="1" id="KW-0479">Metal-binding</keyword>
<keyword evidence="3" id="KW-0411">Iron-sulfur</keyword>
<dbReference type="InterPro" id="IPR058240">
    <property type="entry name" value="rSAM_sf"/>
</dbReference>
<evidence type="ECO:0000259" key="5">
    <source>
        <dbReference type="PROSITE" id="PS51918"/>
    </source>
</evidence>
<comment type="caution">
    <text evidence="6">The sequence shown here is derived from an EMBL/GenBank/DDBJ whole genome shotgun (WGS) entry which is preliminary data.</text>
</comment>
<feature type="compositionally biased region" description="Gly residues" evidence="4">
    <location>
        <begin position="12"/>
        <end position="22"/>
    </location>
</feature>
<dbReference type="NCBIfam" id="NF033668">
    <property type="entry name" value="rSAM_PA0069"/>
    <property type="match status" value="1"/>
</dbReference>
<dbReference type="SFLD" id="SFLDG01084">
    <property type="entry name" value="Uncharacterised_Radical_SAM_Su"/>
    <property type="match status" value="1"/>
</dbReference>
<dbReference type="Gene3D" id="3.80.30.30">
    <property type="match status" value="1"/>
</dbReference>
<dbReference type="InterPro" id="IPR006638">
    <property type="entry name" value="Elp3/MiaA/NifB-like_rSAM"/>
</dbReference>
<name>A0ABX1QDD6_9RHOO</name>
<protein>
    <submittedName>
        <fullName evidence="6">PA0069 family radical SAM protein</fullName>
    </submittedName>
</protein>
<organism evidence="6 7">
    <name type="scientific">Aromatoleum diolicum</name>
    <dbReference type="NCBI Taxonomy" id="75796"/>
    <lineage>
        <taxon>Bacteria</taxon>
        <taxon>Pseudomonadati</taxon>
        <taxon>Pseudomonadota</taxon>
        <taxon>Betaproteobacteria</taxon>
        <taxon>Rhodocyclales</taxon>
        <taxon>Rhodocyclaceae</taxon>
        <taxon>Aromatoleum</taxon>
    </lineage>
</organism>
<dbReference type="PANTHER" id="PTHR43432">
    <property type="entry name" value="SLR0285 PROTEIN"/>
    <property type="match status" value="1"/>
</dbReference>
<dbReference type="SFLD" id="SFLDS00029">
    <property type="entry name" value="Radical_SAM"/>
    <property type="match status" value="1"/>
</dbReference>
<dbReference type="InterPro" id="IPR040086">
    <property type="entry name" value="MJ0683-like"/>
</dbReference>
<proteinExistence type="predicted"/>